<dbReference type="InterPro" id="IPR050600">
    <property type="entry name" value="SETD3_SETD6_MTase"/>
</dbReference>
<dbReference type="SUPFAM" id="SSF82199">
    <property type="entry name" value="SET domain"/>
    <property type="match status" value="2"/>
</dbReference>
<feature type="domain" description="SET" evidence="4">
    <location>
        <begin position="42"/>
        <end position="262"/>
    </location>
</feature>
<evidence type="ECO:0000256" key="3">
    <source>
        <dbReference type="ARBA" id="ARBA00022691"/>
    </source>
</evidence>
<protein>
    <recommendedName>
        <fullName evidence="4">SET domain-containing protein</fullName>
    </recommendedName>
</protein>
<reference evidence="5" key="1">
    <citation type="submission" date="2015-04" db="EMBL/GenBank/DDBJ databases">
        <title>The genome sequence of the plant pathogenic Rhizarian Plasmodiophora brassicae reveals insights in its biotrophic life cycle and the origin of chitin synthesis.</title>
        <authorList>
            <person name="Schwelm A."/>
            <person name="Fogelqvist J."/>
            <person name="Knaust A."/>
            <person name="Julke S."/>
            <person name="Lilja T."/>
            <person name="Dhandapani V."/>
            <person name="Bonilla-Rosso G."/>
            <person name="Karlsson M."/>
            <person name="Shevchenko A."/>
            <person name="Choi S.R."/>
            <person name="Kim H.G."/>
            <person name="Park J.Y."/>
            <person name="Lim Y.P."/>
            <person name="Ludwig-Muller J."/>
            <person name="Dixelius C."/>
        </authorList>
    </citation>
    <scope>NUCLEOTIDE SEQUENCE</scope>
    <source>
        <tissue evidence="5">Potato root galls</tissue>
    </source>
</reference>
<dbReference type="InterPro" id="IPR001214">
    <property type="entry name" value="SET_dom"/>
</dbReference>
<dbReference type="InterPro" id="IPR046341">
    <property type="entry name" value="SET_dom_sf"/>
</dbReference>
<organism evidence="5">
    <name type="scientific">Spongospora subterranea</name>
    <dbReference type="NCBI Taxonomy" id="70186"/>
    <lineage>
        <taxon>Eukaryota</taxon>
        <taxon>Sar</taxon>
        <taxon>Rhizaria</taxon>
        <taxon>Endomyxa</taxon>
        <taxon>Phytomyxea</taxon>
        <taxon>Plasmodiophorida</taxon>
        <taxon>Plasmodiophoridae</taxon>
        <taxon>Spongospora</taxon>
    </lineage>
</organism>
<dbReference type="Gene3D" id="3.90.1420.10">
    <property type="entry name" value="Rubisco LSMT, substrate-binding domain"/>
    <property type="match status" value="1"/>
</dbReference>
<keyword evidence="3" id="KW-0949">S-adenosyl-L-methionine</keyword>
<keyword evidence="2" id="KW-0808">Transferase</keyword>
<proteinExistence type="predicted"/>
<evidence type="ECO:0000256" key="1">
    <source>
        <dbReference type="ARBA" id="ARBA00022603"/>
    </source>
</evidence>
<sequence>RSGNPDNTHKPLGLSNSTSFVSAEHMLDLNSWLVSQGFIFPEHVCVLPSGGKGNGLYLTADIGPELPVIEIPFRFALTIESAKSSPIGKVLLGMGASQKTVMRIWLISERMIDGSNFGPYLRSLPETYSDPLWWNDNDINALRGTNLFMAVSSRRQEIQTEFSQFLEPIGRLHPELIPAQGCCLERLIWAHSLLNSRGFPSSLGGVPDASVGCLLPFADLFNHRNSGRTTCQEWHITANSVVFRGLGDFDAKSGEEIFTNYGAKSNEEFLLGYGFTIADNPHDHLTVMLSSIDMNEPHSSFQMSLLNKVPSVHYLTRTSIPSSFMQALRISVLTPVEAYSLPLHSDLSTSVSVENELAVFDLVLALLRRYRRRIELVLEEEKEKPLVNVNVQNAANYRQGQHEIIIACIKKFTEMHNEFVDTNCKMPVPVKVESMFSSVHGVVARKTIERWETILSIPGDHLLVPKSVCLAWPALSLLRDLGENVILALYLFREISSGREPFVSMITPNSPILWSDCDLQLLGPSTVPAVALAMDDLFEWQSIHEHLINLEEPLFPTNDFTQSEFIRCLLIVESHSLYLEIDGVTTLCLLPIPCLPIHSASSPNAVFTLEGDELLLTARTTIFCGTPILVIRGRSLANDELLVHHGQVLEDDNPPVLIDLDSIATMAFGEGRVNMRCEELGGMPHLFIGRYGVPERLHHDPEFLSKMLKATAELFGYDIDDLAVVKRPSDVLAGIESPEDIAISYRNAILSLIHKVQNTLDPIEDRRNNINQTVN</sequence>
<dbReference type="CDD" id="cd10527">
    <property type="entry name" value="SET_LSMT"/>
    <property type="match status" value="1"/>
</dbReference>
<evidence type="ECO:0000313" key="5">
    <source>
        <dbReference type="EMBL" id="CRZ01135.1"/>
    </source>
</evidence>
<evidence type="ECO:0000259" key="4">
    <source>
        <dbReference type="PROSITE" id="PS50280"/>
    </source>
</evidence>
<dbReference type="AlphaFoldDB" id="A0A0H5QGP3"/>
<dbReference type="InterPro" id="IPR036464">
    <property type="entry name" value="Rubisco_LSMT_subst-bd_sf"/>
</dbReference>
<keyword evidence="1" id="KW-0489">Methyltransferase</keyword>
<name>A0A0H5QGP3_9EUKA</name>
<dbReference type="Gene3D" id="3.90.1410.10">
    <property type="entry name" value="set domain protein methyltransferase, domain 1"/>
    <property type="match status" value="2"/>
</dbReference>
<dbReference type="PROSITE" id="PS50280">
    <property type="entry name" value="SET"/>
    <property type="match status" value="1"/>
</dbReference>
<dbReference type="GO" id="GO:0032259">
    <property type="term" value="P:methylation"/>
    <property type="evidence" value="ECO:0007669"/>
    <property type="project" value="UniProtKB-KW"/>
</dbReference>
<dbReference type="PANTHER" id="PTHR13271">
    <property type="entry name" value="UNCHARACTERIZED PUTATIVE METHYLTRANSFERASE"/>
    <property type="match status" value="1"/>
</dbReference>
<feature type="non-terminal residue" evidence="5">
    <location>
        <position position="1"/>
    </location>
</feature>
<dbReference type="EMBL" id="HACM01000693">
    <property type="protein sequence ID" value="CRZ01135.1"/>
    <property type="molecule type" value="Transcribed_RNA"/>
</dbReference>
<accession>A0A0H5QGP3</accession>
<dbReference type="GO" id="GO:0016279">
    <property type="term" value="F:protein-lysine N-methyltransferase activity"/>
    <property type="evidence" value="ECO:0007669"/>
    <property type="project" value="TreeGrafter"/>
</dbReference>
<evidence type="ECO:0000256" key="2">
    <source>
        <dbReference type="ARBA" id="ARBA00022679"/>
    </source>
</evidence>